<dbReference type="InterPro" id="IPR029058">
    <property type="entry name" value="AB_hydrolase_fold"/>
</dbReference>
<name>A0ABV1L540_9BACL</name>
<keyword evidence="4" id="KW-1185">Reference proteome</keyword>
<gene>
    <name evidence="3" type="ORF">QJS35_31195</name>
</gene>
<comment type="similarity">
    <text evidence="1">Belongs to the thioesterase family.</text>
</comment>
<evidence type="ECO:0000313" key="4">
    <source>
        <dbReference type="Proteomes" id="UP001493487"/>
    </source>
</evidence>
<keyword evidence="3" id="KW-0378">Hydrolase</keyword>
<dbReference type="InterPro" id="IPR001031">
    <property type="entry name" value="Thioesterase"/>
</dbReference>
<reference evidence="3 4" key="1">
    <citation type="journal article" date="2023" name="Genome Announc.">
        <title>Pan-Genome Analyses of the Genus Cohnella and Proposal of the Novel Species Cohnella silvisoli sp. nov., Isolated from Forest Soil.</title>
        <authorList>
            <person name="Wang C."/>
            <person name="Mao L."/>
            <person name="Bao G."/>
            <person name="Zhu H."/>
        </authorList>
    </citation>
    <scope>NUCLEOTIDE SEQUENCE [LARGE SCALE GENOMIC DNA]</scope>
    <source>
        <strain evidence="3 4">NL03-T5-1</strain>
    </source>
</reference>
<dbReference type="EMBL" id="JASKHM010000026">
    <property type="protein sequence ID" value="MEQ4486851.1"/>
    <property type="molecule type" value="Genomic_DNA"/>
</dbReference>
<dbReference type="PANTHER" id="PTHR11487">
    <property type="entry name" value="THIOESTERASE"/>
    <property type="match status" value="1"/>
</dbReference>
<dbReference type="Pfam" id="PF00975">
    <property type="entry name" value="Thioesterase"/>
    <property type="match status" value="1"/>
</dbReference>
<feature type="domain" description="Thioesterase" evidence="2">
    <location>
        <begin position="2"/>
        <end position="223"/>
    </location>
</feature>
<dbReference type="Gene3D" id="3.40.50.1820">
    <property type="entry name" value="alpha/beta hydrolase"/>
    <property type="match status" value="1"/>
</dbReference>
<dbReference type="PANTHER" id="PTHR11487:SF0">
    <property type="entry name" value="S-ACYL FATTY ACID SYNTHASE THIOESTERASE, MEDIUM CHAIN"/>
    <property type="match status" value="1"/>
</dbReference>
<dbReference type="Proteomes" id="UP001493487">
    <property type="component" value="Unassembled WGS sequence"/>
</dbReference>
<dbReference type="GO" id="GO:0016787">
    <property type="term" value="F:hydrolase activity"/>
    <property type="evidence" value="ECO:0007669"/>
    <property type="project" value="UniProtKB-KW"/>
</dbReference>
<dbReference type="InterPro" id="IPR012223">
    <property type="entry name" value="TEII"/>
</dbReference>
<organism evidence="3 4">
    <name type="scientific">Cohnella silvisoli</name>
    <dbReference type="NCBI Taxonomy" id="2873699"/>
    <lineage>
        <taxon>Bacteria</taxon>
        <taxon>Bacillati</taxon>
        <taxon>Bacillota</taxon>
        <taxon>Bacilli</taxon>
        <taxon>Bacillales</taxon>
        <taxon>Paenibacillaceae</taxon>
        <taxon>Cohnella</taxon>
    </lineage>
</organism>
<evidence type="ECO:0000256" key="1">
    <source>
        <dbReference type="ARBA" id="ARBA00007169"/>
    </source>
</evidence>
<sequence length="237" mass="26922">MKLFCLPYAGASAVIYMKWKKAFGVGVECIPLELAGRGIRTKDPFYQGMRDASEDVLDLVMRHCDGSPYALFGHSMGGMILYETARLLRDRNMPAPARLFISGRPAPGTIDSSEPIHQLPDEQFAQRIVEMGATSPEIFASKPLKDAFMPILRADFRLVETYRYEENEPLAWGITVIAGEEESWTEQELVGWKRHTKDECRIVRMPGDHFYWCNKPESLLGLLKEELTKIIGEMKFA</sequence>
<comment type="caution">
    <text evidence="3">The sequence shown here is derived from an EMBL/GenBank/DDBJ whole genome shotgun (WGS) entry which is preliminary data.</text>
</comment>
<dbReference type="RefSeq" id="WP_309244810.1">
    <property type="nucleotide sequence ID" value="NZ_JAIOAP010000025.1"/>
</dbReference>
<evidence type="ECO:0000313" key="3">
    <source>
        <dbReference type="EMBL" id="MEQ4486851.1"/>
    </source>
</evidence>
<proteinExistence type="inferred from homology"/>
<evidence type="ECO:0000259" key="2">
    <source>
        <dbReference type="Pfam" id="PF00975"/>
    </source>
</evidence>
<protein>
    <submittedName>
        <fullName evidence="3">Alpha/beta fold hydrolase</fullName>
    </submittedName>
</protein>
<dbReference type="SUPFAM" id="SSF53474">
    <property type="entry name" value="alpha/beta-Hydrolases"/>
    <property type="match status" value="1"/>
</dbReference>
<accession>A0ABV1L540</accession>